<evidence type="ECO:0000313" key="2">
    <source>
        <dbReference type="EMBL" id="KAG5536481.1"/>
    </source>
</evidence>
<dbReference type="Proteomes" id="UP000823749">
    <property type="component" value="Chromosome 8"/>
</dbReference>
<dbReference type="EMBL" id="JACTNZ010000008">
    <property type="protein sequence ID" value="KAG5536481.1"/>
    <property type="molecule type" value="Genomic_DNA"/>
</dbReference>
<feature type="region of interest" description="Disordered" evidence="1">
    <location>
        <begin position="76"/>
        <end position="97"/>
    </location>
</feature>
<evidence type="ECO:0000256" key="1">
    <source>
        <dbReference type="SAM" id="MobiDB-lite"/>
    </source>
</evidence>
<feature type="compositionally biased region" description="Gly residues" evidence="1">
    <location>
        <begin position="81"/>
        <end position="97"/>
    </location>
</feature>
<organism evidence="2 3">
    <name type="scientific">Rhododendron griersonianum</name>
    <dbReference type="NCBI Taxonomy" id="479676"/>
    <lineage>
        <taxon>Eukaryota</taxon>
        <taxon>Viridiplantae</taxon>
        <taxon>Streptophyta</taxon>
        <taxon>Embryophyta</taxon>
        <taxon>Tracheophyta</taxon>
        <taxon>Spermatophyta</taxon>
        <taxon>Magnoliopsida</taxon>
        <taxon>eudicotyledons</taxon>
        <taxon>Gunneridae</taxon>
        <taxon>Pentapetalae</taxon>
        <taxon>asterids</taxon>
        <taxon>Ericales</taxon>
        <taxon>Ericaceae</taxon>
        <taxon>Ericoideae</taxon>
        <taxon>Rhodoreae</taxon>
        <taxon>Rhododendron</taxon>
    </lineage>
</organism>
<proteinExistence type="predicted"/>
<gene>
    <name evidence="2" type="ORF">RHGRI_024044</name>
</gene>
<keyword evidence="3" id="KW-1185">Reference proteome</keyword>
<comment type="caution">
    <text evidence="2">The sequence shown here is derived from an EMBL/GenBank/DDBJ whole genome shotgun (WGS) entry which is preliminary data.</text>
</comment>
<reference evidence="2" key="1">
    <citation type="submission" date="2020-08" db="EMBL/GenBank/DDBJ databases">
        <title>Plant Genome Project.</title>
        <authorList>
            <person name="Zhang R.-G."/>
        </authorList>
    </citation>
    <scope>NUCLEOTIDE SEQUENCE</scope>
    <source>
        <strain evidence="2">WSP0</strain>
        <tissue evidence="2">Leaf</tissue>
    </source>
</reference>
<dbReference type="AlphaFoldDB" id="A0AAV6J5U3"/>
<accession>A0AAV6J5U3</accession>
<sequence length="155" mass="17296">MGGNDLQIYIGAKLIYEGIDPGLFNRIESEHCYGPDDGPFLFRGNPVVPARPGVPSRQDLEAAGYQFPSRWRYPNHRGVGPRRGMGPRGGGPYGYGGHQPRMVMPPNHNHEEWSTLSHPKTGILRCPLHKREGFKGSLQLERTVIHGIMFLNLGK</sequence>
<evidence type="ECO:0000313" key="3">
    <source>
        <dbReference type="Proteomes" id="UP000823749"/>
    </source>
</evidence>
<name>A0AAV6J5U3_9ERIC</name>
<protein>
    <submittedName>
        <fullName evidence="2">Uncharacterized protein</fullName>
    </submittedName>
</protein>